<protein>
    <submittedName>
        <fullName evidence="2">GH12341</fullName>
    </submittedName>
</protein>
<dbReference type="Gene3D" id="3.40.1000.30">
    <property type="match status" value="1"/>
</dbReference>
<evidence type="ECO:0000259" key="1">
    <source>
        <dbReference type="Pfam" id="PF11566"/>
    </source>
</evidence>
<evidence type="ECO:0000313" key="2">
    <source>
        <dbReference type="EMBL" id="EDV99590.1"/>
    </source>
</evidence>
<dbReference type="Proteomes" id="UP000001070">
    <property type="component" value="Unassembled WGS sequence"/>
</dbReference>
<dbReference type="InParanoid" id="B4JJ38"/>
<gene>
    <name evidence="2" type="primary">Dgri\GH12341</name>
    <name evidence="2" type="ORF">Dgri_GH12341</name>
</gene>
<evidence type="ECO:0000313" key="3">
    <source>
        <dbReference type="Proteomes" id="UP000001070"/>
    </source>
</evidence>
<dbReference type="EMBL" id="CH916370">
    <property type="protein sequence ID" value="EDV99590.1"/>
    <property type="molecule type" value="Genomic_DNA"/>
</dbReference>
<sequence>MSTQLQNRLSIRWLTKHCNNCGGIGDNISSPNEDTGSELLPDQWNDDGAKYSLRYTRNKMLYLQ</sequence>
<dbReference type="InterPro" id="IPR021625">
    <property type="entry name" value="PI31_Prot_N"/>
</dbReference>
<dbReference type="SMR" id="B4JJ38"/>
<reference evidence="2 3" key="1">
    <citation type="journal article" date="2007" name="Nature">
        <title>Evolution of genes and genomes on the Drosophila phylogeny.</title>
        <authorList>
            <consortium name="Drosophila 12 Genomes Consortium"/>
            <person name="Clark A.G."/>
            <person name="Eisen M.B."/>
            <person name="Smith D.R."/>
            <person name="Bergman C.M."/>
            <person name="Oliver B."/>
            <person name="Markow T.A."/>
            <person name="Kaufman T.C."/>
            <person name="Kellis M."/>
            <person name="Gelbart W."/>
            <person name="Iyer V.N."/>
            <person name="Pollard D.A."/>
            <person name="Sackton T.B."/>
            <person name="Larracuente A.M."/>
            <person name="Singh N.D."/>
            <person name="Abad J.P."/>
            <person name="Abt D.N."/>
            <person name="Adryan B."/>
            <person name="Aguade M."/>
            <person name="Akashi H."/>
            <person name="Anderson W.W."/>
            <person name="Aquadro C.F."/>
            <person name="Ardell D.H."/>
            <person name="Arguello R."/>
            <person name="Artieri C.G."/>
            <person name="Barbash D.A."/>
            <person name="Barker D."/>
            <person name="Barsanti P."/>
            <person name="Batterham P."/>
            <person name="Batzoglou S."/>
            <person name="Begun D."/>
            <person name="Bhutkar A."/>
            <person name="Blanco E."/>
            <person name="Bosak S.A."/>
            <person name="Bradley R.K."/>
            <person name="Brand A.D."/>
            <person name="Brent M.R."/>
            <person name="Brooks A.N."/>
            <person name="Brown R.H."/>
            <person name="Butlin R.K."/>
            <person name="Caggese C."/>
            <person name="Calvi B.R."/>
            <person name="Bernardo de Carvalho A."/>
            <person name="Caspi A."/>
            <person name="Castrezana S."/>
            <person name="Celniker S.E."/>
            <person name="Chang J.L."/>
            <person name="Chapple C."/>
            <person name="Chatterji S."/>
            <person name="Chinwalla A."/>
            <person name="Civetta A."/>
            <person name="Clifton S.W."/>
            <person name="Comeron J.M."/>
            <person name="Costello J.C."/>
            <person name="Coyne J.A."/>
            <person name="Daub J."/>
            <person name="David R.G."/>
            <person name="Delcher A.L."/>
            <person name="Delehaunty K."/>
            <person name="Do C.B."/>
            <person name="Ebling H."/>
            <person name="Edwards K."/>
            <person name="Eickbush T."/>
            <person name="Evans J.D."/>
            <person name="Filipski A."/>
            <person name="Findeiss S."/>
            <person name="Freyhult E."/>
            <person name="Fulton L."/>
            <person name="Fulton R."/>
            <person name="Garcia A.C."/>
            <person name="Gardiner A."/>
            <person name="Garfield D.A."/>
            <person name="Garvin B.E."/>
            <person name="Gibson G."/>
            <person name="Gilbert D."/>
            <person name="Gnerre S."/>
            <person name="Godfrey J."/>
            <person name="Good R."/>
            <person name="Gotea V."/>
            <person name="Gravely B."/>
            <person name="Greenberg A.J."/>
            <person name="Griffiths-Jones S."/>
            <person name="Gross S."/>
            <person name="Guigo R."/>
            <person name="Gustafson E.A."/>
            <person name="Haerty W."/>
            <person name="Hahn M.W."/>
            <person name="Halligan D.L."/>
            <person name="Halpern A.L."/>
            <person name="Halter G.M."/>
            <person name="Han M.V."/>
            <person name="Heger A."/>
            <person name="Hillier L."/>
            <person name="Hinrichs A.S."/>
            <person name="Holmes I."/>
            <person name="Hoskins R.A."/>
            <person name="Hubisz M.J."/>
            <person name="Hultmark D."/>
            <person name="Huntley M.A."/>
            <person name="Jaffe D.B."/>
            <person name="Jagadeeshan S."/>
            <person name="Jeck W.R."/>
            <person name="Johnson J."/>
            <person name="Jones C.D."/>
            <person name="Jordan W.C."/>
            <person name="Karpen G.H."/>
            <person name="Kataoka E."/>
            <person name="Keightley P.D."/>
            <person name="Kheradpour P."/>
            <person name="Kirkness E.F."/>
            <person name="Koerich L.B."/>
            <person name="Kristiansen K."/>
            <person name="Kudrna D."/>
            <person name="Kulathinal R.J."/>
            <person name="Kumar S."/>
            <person name="Kwok R."/>
            <person name="Lander E."/>
            <person name="Langley C.H."/>
            <person name="Lapoint R."/>
            <person name="Lazzaro B.P."/>
            <person name="Lee S.J."/>
            <person name="Levesque L."/>
            <person name="Li R."/>
            <person name="Lin C.F."/>
            <person name="Lin M.F."/>
            <person name="Lindblad-Toh K."/>
            <person name="Llopart A."/>
            <person name="Long M."/>
            <person name="Low L."/>
            <person name="Lozovsky E."/>
            <person name="Lu J."/>
            <person name="Luo M."/>
            <person name="Machado C.A."/>
            <person name="Makalowski W."/>
            <person name="Marzo M."/>
            <person name="Matsuda M."/>
            <person name="Matzkin L."/>
            <person name="McAllister B."/>
            <person name="McBride C.S."/>
            <person name="McKernan B."/>
            <person name="McKernan K."/>
            <person name="Mendez-Lago M."/>
            <person name="Minx P."/>
            <person name="Mollenhauer M.U."/>
            <person name="Montooth K."/>
            <person name="Mount S.M."/>
            <person name="Mu X."/>
            <person name="Myers E."/>
            <person name="Negre B."/>
            <person name="Newfeld S."/>
            <person name="Nielsen R."/>
            <person name="Noor M.A."/>
            <person name="O'Grady P."/>
            <person name="Pachter L."/>
            <person name="Papaceit M."/>
            <person name="Parisi M.J."/>
            <person name="Parisi M."/>
            <person name="Parts L."/>
            <person name="Pedersen J.S."/>
            <person name="Pesole G."/>
            <person name="Phillippy A.M."/>
            <person name="Ponting C.P."/>
            <person name="Pop M."/>
            <person name="Porcelli D."/>
            <person name="Powell J.R."/>
            <person name="Prohaska S."/>
            <person name="Pruitt K."/>
            <person name="Puig M."/>
            <person name="Quesneville H."/>
            <person name="Ram K.R."/>
            <person name="Rand D."/>
            <person name="Rasmussen M.D."/>
            <person name="Reed L.K."/>
            <person name="Reenan R."/>
            <person name="Reily A."/>
            <person name="Remington K.A."/>
            <person name="Rieger T.T."/>
            <person name="Ritchie M.G."/>
            <person name="Robin C."/>
            <person name="Rogers Y.H."/>
            <person name="Rohde C."/>
            <person name="Rozas J."/>
            <person name="Rubenfield M.J."/>
            <person name="Ruiz A."/>
            <person name="Russo S."/>
            <person name="Salzberg S.L."/>
            <person name="Sanchez-Gracia A."/>
            <person name="Saranga D.J."/>
            <person name="Sato H."/>
            <person name="Schaeffer S.W."/>
            <person name="Schatz M.C."/>
            <person name="Schlenke T."/>
            <person name="Schwartz R."/>
            <person name="Segarra C."/>
            <person name="Singh R.S."/>
            <person name="Sirot L."/>
            <person name="Sirota M."/>
            <person name="Sisneros N.B."/>
            <person name="Smith C.D."/>
            <person name="Smith T.F."/>
            <person name="Spieth J."/>
            <person name="Stage D.E."/>
            <person name="Stark A."/>
            <person name="Stephan W."/>
            <person name="Strausberg R.L."/>
            <person name="Strempel S."/>
            <person name="Sturgill D."/>
            <person name="Sutton G."/>
            <person name="Sutton G.G."/>
            <person name="Tao W."/>
            <person name="Teichmann S."/>
            <person name="Tobari Y.N."/>
            <person name="Tomimura Y."/>
            <person name="Tsolas J.M."/>
            <person name="Valente V.L."/>
            <person name="Venter E."/>
            <person name="Venter J.C."/>
            <person name="Vicario S."/>
            <person name="Vieira F.G."/>
            <person name="Vilella A.J."/>
            <person name="Villasante A."/>
            <person name="Walenz B."/>
            <person name="Wang J."/>
            <person name="Wasserman M."/>
            <person name="Watts T."/>
            <person name="Wilson D."/>
            <person name="Wilson R.K."/>
            <person name="Wing R.A."/>
            <person name="Wolfner M.F."/>
            <person name="Wong A."/>
            <person name="Wong G.K."/>
            <person name="Wu C.I."/>
            <person name="Wu G."/>
            <person name="Yamamoto D."/>
            <person name="Yang H.P."/>
            <person name="Yang S.P."/>
            <person name="Yorke J.A."/>
            <person name="Yoshida K."/>
            <person name="Zdobnov E."/>
            <person name="Zhang P."/>
            <person name="Zhang Y."/>
            <person name="Zimin A.V."/>
            <person name="Baldwin J."/>
            <person name="Abdouelleil A."/>
            <person name="Abdulkadir J."/>
            <person name="Abebe A."/>
            <person name="Abera B."/>
            <person name="Abreu J."/>
            <person name="Acer S.C."/>
            <person name="Aftuck L."/>
            <person name="Alexander A."/>
            <person name="An P."/>
            <person name="Anderson E."/>
            <person name="Anderson S."/>
            <person name="Arachi H."/>
            <person name="Azer M."/>
            <person name="Bachantsang P."/>
            <person name="Barry A."/>
            <person name="Bayul T."/>
            <person name="Berlin A."/>
            <person name="Bessette D."/>
            <person name="Bloom T."/>
            <person name="Blye J."/>
            <person name="Boguslavskiy L."/>
            <person name="Bonnet C."/>
            <person name="Boukhgalter B."/>
            <person name="Bourzgui I."/>
            <person name="Brown A."/>
            <person name="Cahill P."/>
            <person name="Channer S."/>
            <person name="Cheshatsang Y."/>
            <person name="Chuda L."/>
            <person name="Citroen M."/>
            <person name="Collymore A."/>
            <person name="Cooke P."/>
            <person name="Costello M."/>
            <person name="D'Aco K."/>
            <person name="Daza R."/>
            <person name="De Haan G."/>
            <person name="DeGray S."/>
            <person name="DeMaso C."/>
            <person name="Dhargay N."/>
            <person name="Dooley K."/>
            <person name="Dooley E."/>
            <person name="Doricent M."/>
            <person name="Dorje P."/>
            <person name="Dorjee K."/>
            <person name="Dupes A."/>
            <person name="Elong R."/>
            <person name="Falk J."/>
            <person name="Farina A."/>
            <person name="Faro S."/>
            <person name="Ferguson D."/>
            <person name="Fisher S."/>
            <person name="Foley C.D."/>
            <person name="Franke A."/>
            <person name="Friedrich D."/>
            <person name="Gadbois L."/>
            <person name="Gearin G."/>
            <person name="Gearin C.R."/>
            <person name="Giannoukos G."/>
            <person name="Goode T."/>
            <person name="Graham J."/>
            <person name="Grandbois E."/>
            <person name="Grewal S."/>
            <person name="Gyaltsen K."/>
            <person name="Hafez N."/>
            <person name="Hagos B."/>
            <person name="Hall J."/>
            <person name="Henson C."/>
            <person name="Hollinger A."/>
            <person name="Honan T."/>
            <person name="Huard M.D."/>
            <person name="Hughes L."/>
            <person name="Hurhula B."/>
            <person name="Husby M.E."/>
            <person name="Kamat A."/>
            <person name="Kanga B."/>
            <person name="Kashin S."/>
            <person name="Khazanovich D."/>
            <person name="Kisner P."/>
            <person name="Lance K."/>
            <person name="Lara M."/>
            <person name="Lee W."/>
            <person name="Lennon N."/>
            <person name="Letendre F."/>
            <person name="LeVine R."/>
            <person name="Lipovsky A."/>
            <person name="Liu X."/>
            <person name="Liu J."/>
            <person name="Liu S."/>
            <person name="Lokyitsang T."/>
            <person name="Lokyitsang Y."/>
            <person name="Lubonja R."/>
            <person name="Lui A."/>
            <person name="MacDonald P."/>
            <person name="Magnisalis V."/>
            <person name="Maru K."/>
            <person name="Matthews C."/>
            <person name="McCusker W."/>
            <person name="McDonough S."/>
            <person name="Mehta T."/>
            <person name="Meldrim J."/>
            <person name="Meneus L."/>
            <person name="Mihai O."/>
            <person name="Mihalev A."/>
            <person name="Mihova T."/>
            <person name="Mittelman R."/>
            <person name="Mlenga V."/>
            <person name="Montmayeur A."/>
            <person name="Mulrain L."/>
            <person name="Navidi A."/>
            <person name="Naylor J."/>
            <person name="Negash T."/>
            <person name="Nguyen T."/>
            <person name="Nguyen N."/>
            <person name="Nicol R."/>
            <person name="Norbu C."/>
            <person name="Norbu N."/>
            <person name="Novod N."/>
            <person name="O'Neill B."/>
            <person name="Osman S."/>
            <person name="Markiewicz E."/>
            <person name="Oyono O.L."/>
            <person name="Patti C."/>
            <person name="Phunkhang P."/>
            <person name="Pierre F."/>
            <person name="Priest M."/>
            <person name="Raghuraman S."/>
            <person name="Rege F."/>
            <person name="Reyes R."/>
            <person name="Rise C."/>
            <person name="Rogov P."/>
            <person name="Ross K."/>
            <person name="Ryan E."/>
            <person name="Settipalli S."/>
            <person name="Shea T."/>
            <person name="Sherpa N."/>
            <person name="Shi L."/>
            <person name="Shih D."/>
            <person name="Sparrow T."/>
            <person name="Spaulding J."/>
            <person name="Stalker J."/>
            <person name="Stange-Thomann N."/>
            <person name="Stavropoulos S."/>
            <person name="Stone C."/>
            <person name="Strader C."/>
            <person name="Tesfaye S."/>
            <person name="Thomson T."/>
            <person name="Thoulutsang Y."/>
            <person name="Thoulutsang D."/>
            <person name="Topham K."/>
            <person name="Topping I."/>
            <person name="Tsamla T."/>
            <person name="Vassiliev H."/>
            <person name="Vo A."/>
            <person name="Wangchuk T."/>
            <person name="Wangdi T."/>
            <person name="Weiand M."/>
            <person name="Wilkinson J."/>
            <person name="Wilson A."/>
            <person name="Yadav S."/>
            <person name="Young G."/>
            <person name="Yu Q."/>
            <person name="Zembek L."/>
            <person name="Zhong D."/>
            <person name="Zimmer A."/>
            <person name="Zwirko Z."/>
            <person name="Jaffe D.B."/>
            <person name="Alvarez P."/>
            <person name="Brockman W."/>
            <person name="Butler J."/>
            <person name="Chin C."/>
            <person name="Gnerre S."/>
            <person name="Grabherr M."/>
            <person name="Kleber M."/>
            <person name="Mauceli E."/>
            <person name="MacCallum I."/>
        </authorList>
    </citation>
    <scope>NUCLEOTIDE SEQUENCE [LARGE SCALE GENOMIC DNA]</scope>
    <source>
        <strain evidence="3">Tucson 15287-2541.00</strain>
    </source>
</reference>
<organism evidence="3">
    <name type="scientific">Drosophila grimshawi</name>
    <name type="common">Hawaiian fruit fly</name>
    <name type="synonym">Idiomyia grimshawi</name>
    <dbReference type="NCBI Taxonomy" id="7222"/>
    <lineage>
        <taxon>Eukaryota</taxon>
        <taxon>Metazoa</taxon>
        <taxon>Ecdysozoa</taxon>
        <taxon>Arthropoda</taxon>
        <taxon>Hexapoda</taxon>
        <taxon>Insecta</taxon>
        <taxon>Pterygota</taxon>
        <taxon>Neoptera</taxon>
        <taxon>Endopterygota</taxon>
        <taxon>Diptera</taxon>
        <taxon>Brachycera</taxon>
        <taxon>Muscomorpha</taxon>
        <taxon>Ephydroidea</taxon>
        <taxon>Drosophilidae</taxon>
        <taxon>Drosophila</taxon>
        <taxon>Hawaiian Drosophila</taxon>
    </lineage>
</organism>
<name>B4JJ38_DROGR</name>
<proteinExistence type="predicted"/>
<dbReference type="AlphaFoldDB" id="B4JJ38"/>
<accession>B4JJ38</accession>
<keyword evidence="3" id="KW-1185">Reference proteome</keyword>
<dbReference type="HOGENOM" id="CLU_2869916_0_0_1"/>
<dbReference type="Pfam" id="PF11566">
    <property type="entry name" value="PI31_Prot_N"/>
    <property type="match status" value="1"/>
</dbReference>
<dbReference type="STRING" id="7222.B4JJ38"/>
<feature type="domain" description="PI31 proteasome regulator N-terminal" evidence="1">
    <location>
        <begin position="15"/>
        <end position="59"/>
    </location>
</feature>
<dbReference type="eggNOG" id="KOG4761">
    <property type="taxonomic scope" value="Eukaryota"/>
</dbReference>